<comment type="caution">
    <text evidence="8">The sequence shown here is derived from an EMBL/GenBank/DDBJ whole genome shotgun (WGS) entry which is preliminary data.</text>
</comment>
<accession>A0A246JTV0</accession>
<dbReference type="Gene3D" id="3.40.50.12780">
    <property type="entry name" value="N-terminal domain of ligase-like"/>
    <property type="match status" value="1"/>
</dbReference>
<proteinExistence type="inferred from homology"/>
<dbReference type="FunFam" id="3.30.300.30:FF:000008">
    <property type="entry name" value="2,3-dihydroxybenzoate-AMP ligase"/>
    <property type="match status" value="1"/>
</dbReference>
<dbReference type="InterPro" id="IPR045851">
    <property type="entry name" value="AMP-bd_C_sf"/>
</dbReference>
<dbReference type="NCBIfam" id="NF005801">
    <property type="entry name" value="PRK07656.1"/>
    <property type="match status" value="1"/>
</dbReference>
<evidence type="ECO:0000259" key="7">
    <source>
        <dbReference type="Pfam" id="PF13193"/>
    </source>
</evidence>
<protein>
    <recommendedName>
        <fullName evidence="5">3-methylmercaptopropionyl-CoA ligase</fullName>
        <ecNumber evidence="4">6.2.1.44</ecNumber>
    </recommendedName>
</protein>
<sequence length="509" mass="54634">MSALPPTIPHLAQWGASRFGDAPAILDRGERWSYARLWQEVRVAGSALLARGVGPGDRVAIWAPNGREWIVAAIAAQATGAAIVPLNTRLKAAEASDILRRTNSRLLFTVGDFLGTDYPAMLAKVDLPDLAEIICFDREWDGFVATGRADDPRIDAALAALSPDTVSDIMFTSGTTGQPKGVVTTHGRIIPMFAGWIELVGLEPGDPYLIINPFFHSFGYKAGWVAALLAGAMIVPMAVFDVAKAIEHIERDRIAFIPGAPTIYQSLLAELEGRKFDSSSLKSAMTGAASVPPSLIRRMKDELGFDRVLTAYGMTECTTITACQAGDPPELVARSCGKAIPGVEVIVADERGQEVSRGDTGEICVRGYAVMLGYLDDPAATAEAIDGDGWLHTCDIGTMDAGGYVQITDRKKDMYISGGFNCYPAEVEKLMAEHPDIASVAVIGVPDERMGEVGRAFIVLRPQRSVTEAEILGWARENMANYKVPRSVVLLDELPTNASGKVLKTALRG</sequence>
<dbReference type="SUPFAM" id="SSF56801">
    <property type="entry name" value="Acetyl-CoA synthetase-like"/>
    <property type="match status" value="1"/>
</dbReference>
<feature type="domain" description="AMP-binding enzyme C-terminal" evidence="7">
    <location>
        <begin position="426"/>
        <end position="501"/>
    </location>
</feature>
<comment type="similarity">
    <text evidence="1">Belongs to the ATP-dependent AMP-binding enzyme family.</text>
</comment>
<dbReference type="Gene3D" id="3.30.300.30">
    <property type="match status" value="1"/>
</dbReference>
<dbReference type="PANTHER" id="PTHR43201">
    <property type="entry name" value="ACYL-COA SYNTHETASE"/>
    <property type="match status" value="1"/>
</dbReference>
<evidence type="ECO:0000259" key="6">
    <source>
        <dbReference type="Pfam" id="PF00501"/>
    </source>
</evidence>
<organism evidence="8 9">
    <name type="scientific">Sphingopyxis witflariensis</name>
    <dbReference type="NCBI Taxonomy" id="173675"/>
    <lineage>
        <taxon>Bacteria</taxon>
        <taxon>Pseudomonadati</taxon>
        <taxon>Pseudomonadota</taxon>
        <taxon>Alphaproteobacteria</taxon>
        <taxon>Sphingomonadales</taxon>
        <taxon>Sphingomonadaceae</taxon>
        <taxon>Sphingopyxis</taxon>
    </lineage>
</organism>
<comment type="catalytic activity">
    <reaction evidence="3">
        <text>3-(methylsulfanyl)propanoate + ATP + CoA = 3-(methylsulfanyl)propanoyl-CoA + AMP + diphosphate</text>
        <dbReference type="Rhea" id="RHEA:43052"/>
        <dbReference type="ChEBI" id="CHEBI:30616"/>
        <dbReference type="ChEBI" id="CHEBI:33019"/>
        <dbReference type="ChEBI" id="CHEBI:49016"/>
        <dbReference type="ChEBI" id="CHEBI:57287"/>
        <dbReference type="ChEBI" id="CHEBI:82815"/>
        <dbReference type="ChEBI" id="CHEBI:456215"/>
        <dbReference type="EC" id="6.2.1.44"/>
    </reaction>
    <physiologicalReaction direction="left-to-right" evidence="3">
        <dbReference type="Rhea" id="RHEA:43053"/>
    </physiologicalReaction>
</comment>
<evidence type="ECO:0000256" key="5">
    <source>
        <dbReference type="ARBA" id="ARBA00067668"/>
    </source>
</evidence>
<evidence type="ECO:0000313" key="9">
    <source>
        <dbReference type="Proteomes" id="UP000197097"/>
    </source>
</evidence>
<keyword evidence="2 8" id="KW-0436">Ligase</keyword>
<dbReference type="GO" id="GO:0006631">
    <property type="term" value="P:fatty acid metabolic process"/>
    <property type="evidence" value="ECO:0007669"/>
    <property type="project" value="TreeGrafter"/>
</dbReference>
<dbReference type="InterPro" id="IPR042099">
    <property type="entry name" value="ANL_N_sf"/>
</dbReference>
<evidence type="ECO:0000313" key="8">
    <source>
        <dbReference type="EMBL" id="OWQ96501.1"/>
    </source>
</evidence>
<dbReference type="OrthoDB" id="9803968at2"/>
<evidence type="ECO:0000256" key="1">
    <source>
        <dbReference type="ARBA" id="ARBA00006432"/>
    </source>
</evidence>
<dbReference type="InterPro" id="IPR000873">
    <property type="entry name" value="AMP-dep_synth/lig_dom"/>
</dbReference>
<dbReference type="PROSITE" id="PS00455">
    <property type="entry name" value="AMP_BINDING"/>
    <property type="match status" value="1"/>
</dbReference>
<evidence type="ECO:0000256" key="3">
    <source>
        <dbReference type="ARBA" id="ARBA00051915"/>
    </source>
</evidence>
<dbReference type="InterPro" id="IPR025110">
    <property type="entry name" value="AMP-bd_C"/>
</dbReference>
<evidence type="ECO:0000256" key="4">
    <source>
        <dbReference type="ARBA" id="ARBA00066616"/>
    </source>
</evidence>
<dbReference type="AlphaFoldDB" id="A0A246JTV0"/>
<dbReference type="Proteomes" id="UP000197097">
    <property type="component" value="Unassembled WGS sequence"/>
</dbReference>
<dbReference type="EC" id="6.2.1.44" evidence="4"/>
<gene>
    <name evidence="8" type="ORF">CDQ91_10515</name>
</gene>
<dbReference type="EMBL" id="NISJ01000005">
    <property type="protein sequence ID" value="OWQ96501.1"/>
    <property type="molecule type" value="Genomic_DNA"/>
</dbReference>
<dbReference type="InterPro" id="IPR020845">
    <property type="entry name" value="AMP-binding_CS"/>
</dbReference>
<keyword evidence="9" id="KW-1185">Reference proteome</keyword>
<feature type="domain" description="AMP-dependent synthetase/ligase" evidence="6">
    <location>
        <begin position="14"/>
        <end position="375"/>
    </location>
</feature>
<reference evidence="8 9" key="1">
    <citation type="journal article" date="2002" name="Int. J. Syst. Evol. Microbiol.">
        <title>Sphingopyxis witflariensis sp. nov., isolated from activated sludge.</title>
        <authorList>
            <person name="Kampfer P."/>
            <person name="Witzenberger R."/>
            <person name="Denner E.B."/>
            <person name="Busse H.J."/>
            <person name="Neef A."/>
        </authorList>
    </citation>
    <scope>NUCLEOTIDE SEQUENCE [LARGE SCALE GENOMIC DNA]</scope>
    <source>
        <strain evidence="8 9">DSM 14551</strain>
    </source>
</reference>
<name>A0A246JTV0_9SPHN</name>
<dbReference type="GO" id="GO:0031956">
    <property type="term" value="F:medium-chain fatty acid-CoA ligase activity"/>
    <property type="evidence" value="ECO:0007669"/>
    <property type="project" value="TreeGrafter"/>
</dbReference>
<dbReference type="Pfam" id="PF00501">
    <property type="entry name" value="AMP-binding"/>
    <property type="match status" value="1"/>
</dbReference>
<evidence type="ECO:0000256" key="2">
    <source>
        <dbReference type="ARBA" id="ARBA00022598"/>
    </source>
</evidence>
<dbReference type="Pfam" id="PF13193">
    <property type="entry name" value="AMP-binding_C"/>
    <property type="match status" value="1"/>
</dbReference>
<dbReference type="RefSeq" id="WP_088472700.1">
    <property type="nucleotide sequence ID" value="NZ_NISJ01000005.1"/>
</dbReference>
<dbReference type="PANTHER" id="PTHR43201:SF5">
    <property type="entry name" value="MEDIUM-CHAIN ACYL-COA LIGASE ACSF2, MITOCHONDRIAL"/>
    <property type="match status" value="1"/>
</dbReference>